<comment type="caution">
    <text evidence="7">The sequence shown here is derived from an EMBL/GenBank/DDBJ whole genome shotgun (WGS) entry which is preliminary data.</text>
</comment>
<evidence type="ECO:0000313" key="8">
    <source>
        <dbReference type="Proteomes" id="UP001314903"/>
    </source>
</evidence>
<dbReference type="InterPro" id="IPR043129">
    <property type="entry name" value="ATPase_NBD"/>
</dbReference>
<dbReference type="Pfam" id="PF01869">
    <property type="entry name" value="BcrAD_BadFG"/>
    <property type="match status" value="2"/>
</dbReference>
<evidence type="ECO:0000259" key="5">
    <source>
        <dbReference type="Pfam" id="PF01869"/>
    </source>
</evidence>
<evidence type="ECO:0000256" key="4">
    <source>
        <dbReference type="ARBA" id="ARBA00023014"/>
    </source>
</evidence>
<name>A0ABS4KG29_9FIRM</name>
<feature type="domain" description="ATPase BadF/BadG/BcrA/BcrD type" evidence="5">
    <location>
        <begin position="7"/>
        <end position="257"/>
    </location>
</feature>
<accession>A0ABS4KG29</accession>
<dbReference type="Gene3D" id="3.30.420.40">
    <property type="match status" value="4"/>
</dbReference>
<comment type="cofactor">
    <cofactor evidence="1">
        <name>[4Fe-4S] cluster</name>
        <dbReference type="ChEBI" id="CHEBI:49883"/>
    </cofactor>
</comment>
<dbReference type="InterPro" id="IPR008275">
    <property type="entry name" value="CoA_E_activase_dom"/>
</dbReference>
<feature type="domain" description="ATPase BadF/BadG/BcrA/BcrD type" evidence="5">
    <location>
        <begin position="321"/>
        <end position="575"/>
    </location>
</feature>
<keyword evidence="3" id="KW-0408">Iron</keyword>
<dbReference type="CDD" id="cd24034">
    <property type="entry name" value="ASKHA_NBD_O66634-like_rpt1"/>
    <property type="match status" value="1"/>
</dbReference>
<dbReference type="CDD" id="cd24035">
    <property type="entry name" value="ASKHA_NBD_O66634-like_rpt2"/>
    <property type="match status" value="1"/>
</dbReference>
<proteinExistence type="predicted"/>
<dbReference type="RefSeq" id="WP_209659044.1">
    <property type="nucleotide sequence ID" value="NZ_JAGGLI010000003.1"/>
</dbReference>
<dbReference type="PANTHER" id="PTHR32329:SF4">
    <property type="entry name" value="ACTIVATOR OF 2-HYDROXYACYL-COA DEHYDRATASE"/>
    <property type="match status" value="1"/>
</dbReference>
<dbReference type="InterPro" id="IPR051805">
    <property type="entry name" value="Dehydratase_Activator_Redct"/>
</dbReference>
<dbReference type="Pfam" id="PF09989">
    <property type="entry name" value="DUF2229"/>
    <property type="match status" value="1"/>
</dbReference>
<keyword evidence="4" id="KW-0411">Iron-sulfur</keyword>
<keyword evidence="2" id="KW-0479">Metal-binding</keyword>
<dbReference type="InterPro" id="IPR018709">
    <property type="entry name" value="CoA_activase_DUF2229"/>
</dbReference>
<dbReference type="Proteomes" id="UP001314903">
    <property type="component" value="Unassembled WGS sequence"/>
</dbReference>
<reference evidence="7 8" key="1">
    <citation type="submission" date="2021-03" db="EMBL/GenBank/DDBJ databases">
        <title>Genomic Encyclopedia of Type Strains, Phase IV (KMG-IV): sequencing the most valuable type-strain genomes for metagenomic binning, comparative biology and taxonomic classification.</title>
        <authorList>
            <person name="Goeker M."/>
        </authorList>
    </citation>
    <scope>NUCLEOTIDE SEQUENCE [LARGE SCALE GENOMIC DNA]</scope>
    <source>
        <strain evidence="7 8">DSM 27512</strain>
    </source>
</reference>
<dbReference type="PANTHER" id="PTHR32329">
    <property type="entry name" value="BIFUNCTIONAL PROTEIN [INCLUDES 2-HYDROXYACYL-COA DEHYDRATASE (N-TER) AND ITS ACTIVATOR DOMAIN (C_TERM)-RELATED"/>
    <property type="match status" value="1"/>
</dbReference>
<dbReference type="NCBIfam" id="TIGR00241">
    <property type="entry name" value="CoA_E_activ"/>
    <property type="match status" value="1"/>
</dbReference>
<feature type="domain" description="DUF2229" evidence="6">
    <location>
        <begin position="673"/>
        <end position="892"/>
    </location>
</feature>
<evidence type="ECO:0000313" key="7">
    <source>
        <dbReference type="EMBL" id="MBP2026732.1"/>
    </source>
</evidence>
<evidence type="ECO:0000259" key="6">
    <source>
        <dbReference type="Pfam" id="PF09989"/>
    </source>
</evidence>
<evidence type="ECO:0000256" key="2">
    <source>
        <dbReference type="ARBA" id="ARBA00022723"/>
    </source>
</evidence>
<gene>
    <name evidence="7" type="ORF">J2Z35_000521</name>
</gene>
<protein>
    <submittedName>
        <fullName evidence="7">CoA-substrate-specific enzyme activase</fullName>
    </submittedName>
</protein>
<evidence type="ECO:0000256" key="3">
    <source>
        <dbReference type="ARBA" id="ARBA00023004"/>
    </source>
</evidence>
<organism evidence="7 8">
    <name type="scientific">Acetoanaerobium pronyense</name>
    <dbReference type="NCBI Taxonomy" id="1482736"/>
    <lineage>
        <taxon>Bacteria</taxon>
        <taxon>Bacillati</taxon>
        <taxon>Bacillota</taxon>
        <taxon>Clostridia</taxon>
        <taxon>Peptostreptococcales</taxon>
        <taxon>Filifactoraceae</taxon>
        <taxon>Acetoanaerobium</taxon>
    </lineage>
</organism>
<dbReference type="SUPFAM" id="SSF53067">
    <property type="entry name" value="Actin-like ATPase domain"/>
    <property type="match status" value="2"/>
</dbReference>
<dbReference type="EMBL" id="JAGGLI010000003">
    <property type="protein sequence ID" value="MBP2026732.1"/>
    <property type="molecule type" value="Genomic_DNA"/>
</dbReference>
<evidence type="ECO:0000256" key="1">
    <source>
        <dbReference type="ARBA" id="ARBA00001966"/>
    </source>
</evidence>
<sequence length="1434" mass="161339">MNRFFRIGIDVGSTTIKMVILNESEEIIYRKYERHFSDIKSKFVSILKESIDKLGNKKASFVITGSAGMGLAQKLDIPFIQEVVASTTAIKKYEPRTDVVIELGGEDAKITYLRDGIEQRMNGTCAGGTGSFIDQMASLLKVDAHGLNELAKGYKTIYPIAARCGVFAKTDVQPLLNEGAPKEDIAVSVLQSVVIQTISGLACGRPIKGNVAFLGGPLFFLSQLRERFIETLNLKEDNIIFPENSELYVALGAALSASFGKTVFMESILDNLESKEDKVTKAQSLRPLFEIEDEYIEFKKRHEKNTAKRKDLKEFTGECFLGIDAGSTTTKAALVDEQGYILYTYYASNEGSPLSSTINMLKDLYLKMPEKLNIRRTLVTGYGEGLIKAGLNVDFSEIETMAHYKAADFFCKGVDFILDIGGQDMKSMKIKDGFMESILLNEACSAGCGSFIDTYAKSLGTEIHEFAYKAISSKKPVDLGSRCTVFMNSRIKQSQKEGASVADISAGLSYSVIKNALYKVIKLKNPEELGEKIVVQGGTFLNDAVLRSFEILTNKEVIRPDIAGIMGAFGAALLAKDLYMENKEDSYSKIAKLDKLENFKSSIKSSRCQACSNNCLLTINKFEKGSLYISGNRCETGARTEKSNKDLPNLYEYKYKRVFDYEPLSEEKTKYGTVGLPRVLNMYENYPFWHTFFTELGFRVMLSDASSNEIYEKGIETIPSESVCYPGKLVHGHIINLIEKNAKFIFYPCLTHEEKEDKDSDNHFNCPIVTSYPEVIKNNMDIIRDEEVLYQKPFLPYTNPKRMKKRLIEELKVFSINEKEISMALEKAYKEQIKFKEDIKRKGKEALSYIEKYRKKGIVLAGRPYHIDPQINHGIPQMINSLEMAVFTEDAIAHLGKVERPLRVVDQWAYHSRLYRAASFVSTREDIELVQLNSFGCGLDAVTADQVEEILKASDKLYTSIKIDEGNNLGAARIRLRSLKATMKEREKRSFKVLESTKSFERIIFTKAMKKNHTILVPQMSPIHFQFLEEAFKASGYNLKVLEKATKISIETGLKYVNNDACYPAIIVVGQLIEALKSNEYDLENTSVMITQTGGGCRATNYIGFLRKALIDSGFDRIPVISLNATGIEKNPGFKITPRLFDKSIMALVFGDVLMNVLYRVRPYEKIKGASNEVYDKWTKKINDSLESMDRNQFKRFIYNIVKDFEAIEILDIKKPKVGIVGEILVKFHPDANNDVVSVVESEGAEAVVPDFTDFLLYSAYGSNYRFKKVSGSFKALALGNAAIKAIEYYKSIYNNAMKKSHRFYVPSSIDEIAKGAEKVVSLGHQTGEGWFLTGEMVELMDKGVNNIICMQPFACLPNHVTGKGMIKELKRIYPRANIVAVDYDPGASEVNQLNRIKLMISSAFENLYKDMEENSLNSKSKEIKNYIECLESK</sequence>
<keyword evidence="8" id="KW-1185">Reference proteome</keyword>
<dbReference type="InterPro" id="IPR002731">
    <property type="entry name" value="ATPase_BadF"/>
</dbReference>